<comment type="caution">
    <text evidence="1">The sequence shown here is derived from an EMBL/GenBank/DDBJ whole genome shotgun (WGS) entry which is preliminary data.</text>
</comment>
<reference evidence="1" key="1">
    <citation type="submission" date="2020-08" db="EMBL/GenBank/DDBJ databases">
        <title>Multicomponent nature underlies the extraordinary mechanical properties of spider dragline silk.</title>
        <authorList>
            <person name="Kono N."/>
            <person name="Nakamura H."/>
            <person name="Mori M."/>
            <person name="Yoshida Y."/>
            <person name="Ohtoshi R."/>
            <person name="Malay A.D."/>
            <person name="Moran D.A.P."/>
            <person name="Tomita M."/>
            <person name="Numata K."/>
            <person name="Arakawa K."/>
        </authorList>
    </citation>
    <scope>NUCLEOTIDE SEQUENCE</scope>
</reference>
<name>A0A8X6SZ38_TRICX</name>
<dbReference type="EMBL" id="BMAU01021356">
    <property type="protein sequence ID" value="GFY20821.1"/>
    <property type="molecule type" value="Genomic_DNA"/>
</dbReference>
<dbReference type="Proteomes" id="UP000887159">
    <property type="component" value="Unassembled WGS sequence"/>
</dbReference>
<protein>
    <submittedName>
        <fullName evidence="1">Uncharacterized protein</fullName>
    </submittedName>
</protein>
<organism evidence="1 2">
    <name type="scientific">Trichonephila clavipes</name>
    <name type="common">Golden silk orbweaver</name>
    <name type="synonym">Nephila clavipes</name>
    <dbReference type="NCBI Taxonomy" id="2585209"/>
    <lineage>
        <taxon>Eukaryota</taxon>
        <taxon>Metazoa</taxon>
        <taxon>Ecdysozoa</taxon>
        <taxon>Arthropoda</taxon>
        <taxon>Chelicerata</taxon>
        <taxon>Arachnida</taxon>
        <taxon>Araneae</taxon>
        <taxon>Araneomorphae</taxon>
        <taxon>Entelegynae</taxon>
        <taxon>Araneoidea</taxon>
        <taxon>Nephilidae</taxon>
        <taxon>Trichonephila</taxon>
    </lineage>
</organism>
<accession>A0A8X6SZ38</accession>
<proteinExistence type="predicted"/>
<evidence type="ECO:0000313" key="1">
    <source>
        <dbReference type="EMBL" id="GFY20821.1"/>
    </source>
</evidence>
<evidence type="ECO:0000313" key="2">
    <source>
        <dbReference type="Proteomes" id="UP000887159"/>
    </source>
</evidence>
<sequence length="81" mass="9104">MILCDGESFAGLELASLNRRWGGRLKGAELSRNGYETRKWFPGCGINSKQVILSPGRSVKVATEYQHLHRIVTWRTTTIAL</sequence>
<keyword evidence="2" id="KW-1185">Reference proteome</keyword>
<dbReference type="AlphaFoldDB" id="A0A8X6SZ38"/>
<gene>
    <name evidence="1" type="ORF">TNCV_1120551</name>
</gene>